<evidence type="ECO:0000259" key="6">
    <source>
        <dbReference type="Pfam" id="PF12698"/>
    </source>
</evidence>
<accession>A0A6G6Y8J6</accession>
<gene>
    <name evidence="7" type="ORF">G5C33_16230</name>
</gene>
<feature type="transmembrane region" description="Helical" evidence="5">
    <location>
        <begin position="312"/>
        <end position="332"/>
    </location>
</feature>
<dbReference type="KEGG" id="spzr:G5C33_16230"/>
<keyword evidence="3 5" id="KW-1133">Transmembrane helix</keyword>
<dbReference type="RefSeq" id="WP_165328101.1">
    <property type="nucleotide sequence ID" value="NZ_CP049109.1"/>
</dbReference>
<feature type="transmembrane region" description="Helical" evidence="5">
    <location>
        <begin position="338"/>
        <end position="356"/>
    </location>
</feature>
<organism evidence="7 8">
    <name type="scientific">Stakelama tenebrarum</name>
    <dbReference type="NCBI Taxonomy" id="2711215"/>
    <lineage>
        <taxon>Bacteria</taxon>
        <taxon>Pseudomonadati</taxon>
        <taxon>Pseudomonadota</taxon>
        <taxon>Alphaproteobacteria</taxon>
        <taxon>Sphingomonadales</taxon>
        <taxon>Sphingomonadaceae</taxon>
        <taxon>Stakelama</taxon>
    </lineage>
</organism>
<dbReference type="GO" id="GO:0140359">
    <property type="term" value="F:ABC-type transporter activity"/>
    <property type="evidence" value="ECO:0007669"/>
    <property type="project" value="InterPro"/>
</dbReference>
<proteinExistence type="predicted"/>
<feature type="transmembrane region" description="Helical" evidence="5">
    <location>
        <begin position="368"/>
        <end position="389"/>
    </location>
</feature>
<feature type="transmembrane region" description="Helical" evidence="5">
    <location>
        <begin position="184"/>
        <end position="204"/>
    </location>
</feature>
<reference evidence="7 8" key="1">
    <citation type="submission" date="2020-02" db="EMBL/GenBank/DDBJ databases">
        <authorList>
            <person name="Zheng R.K."/>
            <person name="Sun C.M."/>
        </authorList>
    </citation>
    <scope>NUCLEOTIDE SEQUENCE [LARGE SCALE GENOMIC DNA]</scope>
    <source>
        <strain evidence="8">zrk23</strain>
    </source>
</reference>
<evidence type="ECO:0000256" key="3">
    <source>
        <dbReference type="ARBA" id="ARBA00022989"/>
    </source>
</evidence>
<feature type="transmembrane region" description="Helical" evidence="5">
    <location>
        <begin position="241"/>
        <end position="258"/>
    </location>
</feature>
<feature type="transmembrane region" description="Helical" evidence="5">
    <location>
        <begin position="278"/>
        <end position="300"/>
    </location>
</feature>
<dbReference type="AlphaFoldDB" id="A0A6G6Y8J6"/>
<dbReference type="EMBL" id="CP049109">
    <property type="protein sequence ID" value="QIG81171.1"/>
    <property type="molecule type" value="Genomic_DNA"/>
</dbReference>
<dbReference type="Pfam" id="PF12698">
    <property type="entry name" value="ABC2_membrane_3"/>
    <property type="match status" value="1"/>
</dbReference>
<keyword evidence="4 5" id="KW-0472">Membrane</keyword>
<dbReference type="GO" id="GO:0016020">
    <property type="term" value="C:membrane"/>
    <property type="evidence" value="ECO:0007669"/>
    <property type="project" value="UniProtKB-SubCell"/>
</dbReference>
<dbReference type="PANTHER" id="PTHR43471">
    <property type="entry name" value="ABC TRANSPORTER PERMEASE"/>
    <property type="match status" value="1"/>
</dbReference>
<dbReference type="PANTHER" id="PTHR43471:SF3">
    <property type="entry name" value="ABC TRANSPORTER PERMEASE PROTEIN NATB"/>
    <property type="match status" value="1"/>
</dbReference>
<comment type="subcellular location">
    <subcellularLocation>
        <location evidence="1">Membrane</location>
        <topology evidence="1">Multi-pass membrane protein</topology>
    </subcellularLocation>
</comment>
<evidence type="ECO:0000256" key="5">
    <source>
        <dbReference type="SAM" id="Phobius"/>
    </source>
</evidence>
<evidence type="ECO:0000256" key="2">
    <source>
        <dbReference type="ARBA" id="ARBA00022692"/>
    </source>
</evidence>
<dbReference type="Proteomes" id="UP000501568">
    <property type="component" value="Chromosome"/>
</dbReference>
<name>A0A6G6Y8J6_9SPHN</name>
<sequence length="414" mass="44324">MTRLRKNVRQALTVARRDFVATVATPTFLIFLLAPLFMIGFGAIGGLGATMVDQSTASHLRIVALAPPEQAQALSAADARLRDLFPKSNDDRPGELMVMAPQDDLEKQARDLFDTSDAEVTAVLYGPLEQPIVLYTAKTSARYLAQVAETALRDMRLGTDAPSVSATLEPVTRTEATMSGKGQIAFLGAFGLFLLTLMLSSQAIGTMAEERSNKVIEILAAAVPLESVFFGKLLGSFGVSLLFLGFWATLGINAVAFAPPEVARVFSDMGVAVGFPAYPLLFFAYFMLSFMLMSALLLGIGAQASTQRELQMMSLPITIGNMAMLGLASAAVSDPDGSIAMIAAIIPFSSPLAMIARAAQSPEIWPHLIALAWQLLWVVVIISLAARWFRRGVLQSAGPKRKRKRAAQANAPAS</sequence>
<evidence type="ECO:0000256" key="1">
    <source>
        <dbReference type="ARBA" id="ARBA00004141"/>
    </source>
</evidence>
<feature type="transmembrane region" description="Helical" evidence="5">
    <location>
        <begin position="28"/>
        <end position="52"/>
    </location>
</feature>
<protein>
    <submittedName>
        <fullName evidence="7">ABC transporter permease</fullName>
    </submittedName>
</protein>
<keyword evidence="2 5" id="KW-0812">Transmembrane</keyword>
<dbReference type="InterPro" id="IPR013525">
    <property type="entry name" value="ABC2_TM"/>
</dbReference>
<keyword evidence="8" id="KW-1185">Reference proteome</keyword>
<feature type="domain" description="ABC-2 type transporter transmembrane" evidence="6">
    <location>
        <begin position="22"/>
        <end position="382"/>
    </location>
</feature>
<evidence type="ECO:0000256" key="4">
    <source>
        <dbReference type="ARBA" id="ARBA00023136"/>
    </source>
</evidence>
<evidence type="ECO:0000313" key="7">
    <source>
        <dbReference type="EMBL" id="QIG81171.1"/>
    </source>
</evidence>
<evidence type="ECO:0000313" key="8">
    <source>
        <dbReference type="Proteomes" id="UP000501568"/>
    </source>
</evidence>